<evidence type="ECO:0000313" key="3">
    <source>
        <dbReference type="EMBL" id="KAK8038643.1"/>
    </source>
</evidence>
<organism evidence="3 4">
    <name type="scientific">Apiospora rasikravindrae</name>
    <dbReference type="NCBI Taxonomy" id="990691"/>
    <lineage>
        <taxon>Eukaryota</taxon>
        <taxon>Fungi</taxon>
        <taxon>Dikarya</taxon>
        <taxon>Ascomycota</taxon>
        <taxon>Pezizomycotina</taxon>
        <taxon>Sordariomycetes</taxon>
        <taxon>Xylariomycetidae</taxon>
        <taxon>Amphisphaeriales</taxon>
        <taxon>Apiosporaceae</taxon>
        <taxon>Apiospora</taxon>
    </lineage>
</organism>
<protein>
    <submittedName>
        <fullName evidence="3">Uncharacterized protein</fullName>
    </submittedName>
</protein>
<evidence type="ECO:0000313" key="4">
    <source>
        <dbReference type="Proteomes" id="UP001444661"/>
    </source>
</evidence>
<feature type="compositionally biased region" description="Polar residues" evidence="1">
    <location>
        <begin position="166"/>
        <end position="183"/>
    </location>
</feature>
<evidence type="ECO:0000256" key="2">
    <source>
        <dbReference type="SAM" id="Phobius"/>
    </source>
</evidence>
<feature type="compositionally biased region" description="Basic and acidic residues" evidence="1">
    <location>
        <begin position="204"/>
        <end position="214"/>
    </location>
</feature>
<accession>A0ABR1SYN1</accession>
<feature type="compositionally biased region" description="Polar residues" evidence="1">
    <location>
        <begin position="47"/>
        <end position="67"/>
    </location>
</feature>
<keyword evidence="2" id="KW-0472">Membrane</keyword>
<feature type="region of interest" description="Disordered" evidence="1">
    <location>
        <begin position="122"/>
        <end position="222"/>
    </location>
</feature>
<feature type="region of interest" description="Disordered" evidence="1">
    <location>
        <begin position="47"/>
        <end position="74"/>
    </location>
</feature>
<comment type="caution">
    <text evidence="3">The sequence shown here is derived from an EMBL/GenBank/DDBJ whole genome shotgun (WGS) entry which is preliminary data.</text>
</comment>
<keyword evidence="2" id="KW-1133">Transmembrane helix</keyword>
<feature type="transmembrane region" description="Helical" evidence="2">
    <location>
        <begin position="84"/>
        <end position="104"/>
    </location>
</feature>
<proteinExistence type="predicted"/>
<dbReference type="Proteomes" id="UP001444661">
    <property type="component" value="Unassembled WGS sequence"/>
</dbReference>
<keyword evidence="2" id="KW-0812">Transmembrane</keyword>
<reference evidence="3 4" key="1">
    <citation type="submission" date="2023-01" db="EMBL/GenBank/DDBJ databases">
        <title>Analysis of 21 Apiospora genomes using comparative genomics revels a genus with tremendous synthesis potential of carbohydrate active enzymes and secondary metabolites.</title>
        <authorList>
            <person name="Sorensen T."/>
        </authorList>
    </citation>
    <scope>NUCLEOTIDE SEQUENCE [LARGE SCALE GENOMIC DNA]</scope>
    <source>
        <strain evidence="3 4">CBS 33761</strain>
    </source>
</reference>
<evidence type="ECO:0000256" key="1">
    <source>
        <dbReference type="SAM" id="MobiDB-lite"/>
    </source>
</evidence>
<gene>
    <name evidence="3" type="ORF">PG993_007054</name>
</gene>
<keyword evidence="4" id="KW-1185">Reference proteome</keyword>
<dbReference type="EMBL" id="JAQQWK010000006">
    <property type="protein sequence ID" value="KAK8038643.1"/>
    <property type="molecule type" value="Genomic_DNA"/>
</dbReference>
<name>A0ABR1SYN1_9PEZI</name>
<sequence>MYASRSMSDLTRRIACKSGRATDDVHPCHSELESAIYLSVSQSLQTRAHTSSEDSSGSDAGNPQQAFSDSSSERLTTLSSTAKIGIGIGGLFLVMAAIIAAYLIGKRSQRKRADEEAVKLAQERERDHFAQASSSSREGPKWPPLVQAAELPPPGYDTGTVYDGSGNESAHNHNQQQFGNTNEHGVHEIGPSGQGPVELASSESHWHARNELEATPRPPAPR</sequence>